<evidence type="ECO:0000313" key="1">
    <source>
        <dbReference type="EMBL" id="EGE08712.1"/>
    </source>
</evidence>
<keyword evidence="2" id="KW-1185">Reference proteome</keyword>
<dbReference type="AlphaFoldDB" id="F2Q3J4"/>
<accession>F2Q3J4</accession>
<dbReference type="VEuPathDB" id="FungiDB:TEQG_07671"/>
<gene>
    <name evidence="1" type="ORF">TEQG_07671</name>
</gene>
<name>F2Q3J4_TRIEC</name>
<evidence type="ECO:0000313" key="2">
    <source>
        <dbReference type="Proteomes" id="UP000009169"/>
    </source>
</evidence>
<dbReference type="Proteomes" id="UP000009169">
    <property type="component" value="Unassembled WGS sequence"/>
</dbReference>
<dbReference type="HOGENOM" id="CLU_1670634_0_0_1"/>
<proteinExistence type="predicted"/>
<sequence length="158" mass="18082">MKREERKRREEREAELGAELDGVYIFLQAGREVRARQETRPGRWAWCGWGPKNRRREIWVPSHCITLHAANERARRPMPVVFLVAQEGQVPCRRDLVVEYLRRSGSPLFTLAASSETGSLDYKISEELSITEPPGELELALLHAHLVSLIPLKFVVVG</sequence>
<dbReference type="EMBL" id="DS995785">
    <property type="protein sequence ID" value="EGE08712.1"/>
    <property type="molecule type" value="Genomic_DNA"/>
</dbReference>
<organism evidence="1 2">
    <name type="scientific">Trichophyton equinum (strain ATCC MYA-4606 / CBS 127.97)</name>
    <name type="common">Horse ringworm fungus</name>
    <dbReference type="NCBI Taxonomy" id="559882"/>
    <lineage>
        <taxon>Eukaryota</taxon>
        <taxon>Fungi</taxon>
        <taxon>Dikarya</taxon>
        <taxon>Ascomycota</taxon>
        <taxon>Pezizomycotina</taxon>
        <taxon>Eurotiomycetes</taxon>
        <taxon>Eurotiomycetidae</taxon>
        <taxon>Onygenales</taxon>
        <taxon>Arthrodermataceae</taxon>
        <taxon>Trichophyton</taxon>
    </lineage>
</organism>
<reference evidence="2" key="1">
    <citation type="journal article" date="2012" name="MBio">
        <title>Comparative genome analysis of Trichophyton rubrum and related dermatophytes reveals candidate genes involved in infection.</title>
        <authorList>
            <person name="Martinez D.A."/>
            <person name="Oliver B.G."/>
            <person name="Graeser Y."/>
            <person name="Goldberg J.M."/>
            <person name="Li W."/>
            <person name="Martinez-Rossi N.M."/>
            <person name="Monod M."/>
            <person name="Shelest E."/>
            <person name="Barton R.C."/>
            <person name="Birch E."/>
            <person name="Brakhage A.A."/>
            <person name="Chen Z."/>
            <person name="Gurr S.J."/>
            <person name="Heiman D."/>
            <person name="Heitman J."/>
            <person name="Kosti I."/>
            <person name="Rossi A."/>
            <person name="Saif S."/>
            <person name="Samalova M."/>
            <person name="Saunders C.W."/>
            <person name="Shea T."/>
            <person name="Summerbell R.C."/>
            <person name="Xu J."/>
            <person name="Young S."/>
            <person name="Zeng Q."/>
            <person name="Birren B.W."/>
            <person name="Cuomo C.A."/>
            <person name="White T.C."/>
        </authorList>
    </citation>
    <scope>NUCLEOTIDE SEQUENCE [LARGE SCALE GENOMIC DNA]</scope>
    <source>
        <strain evidence="2">ATCC MYA-4606 / CBS 127.97</strain>
    </source>
</reference>
<protein>
    <submittedName>
        <fullName evidence="1">Uncharacterized protein</fullName>
    </submittedName>
</protein>